<gene>
    <name evidence="2" type="ORF">SAMN06269117_10271</name>
</gene>
<dbReference type="Gene3D" id="3.40.109.10">
    <property type="entry name" value="NADH Oxidase"/>
    <property type="match status" value="2"/>
</dbReference>
<dbReference type="InterPro" id="IPR052544">
    <property type="entry name" value="Bacteriocin_Proc_Enz"/>
</dbReference>
<sequence>MKDCYEYHIKTSHTYESVRRPHFLDWSNYPSPFKFYEGVRRFRLLPFIAVTQETIDTLYRICLQGAVESLSLQEISNLAFSMNGITKVENFHGETFGFRTTPSAGALYPFELYLFIRDLTEIPDGIYHYQPYDHTLELLSEGNYFESLQTALCTTVETNCVAVITAIYERSAWKYRDRAFRYCLLDIGHMVSNGVVYLKSVGLETTALSLFNDDSVNELLGVDGEREFSLCALIPEKPALFWGEESYPPEKFPETLPVLRKPVRSELIEKVYKLSKMDNCEFFRDIPESEGPFPEVSSLPISKVIKKRRSRRGFTGKFISFDEFRFIVESSLLCFPSDWGFPKCNFFIQVRNVNGVPDGVYTVVDGSLTLVERGNFGREMAYLCLGQSFVSRANMNVVFTYRFSDGNCRDYRGALIEAGALGENLYLSSESLNLGACGIGAFYDFELQRFLNLESNELPVYVVSVGSL</sequence>
<dbReference type="CDD" id="cd02142">
    <property type="entry name" value="McbC_SagB-like_oxidoreductase"/>
    <property type="match status" value="2"/>
</dbReference>
<dbReference type="Proteomes" id="UP000317315">
    <property type="component" value="Unassembled WGS sequence"/>
</dbReference>
<dbReference type="InterPro" id="IPR020051">
    <property type="entry name" value="SagB-type_dehydrogenase"/>
</dbReference>
<evidence type="ECO:0000259" key="1">
    <source>
        <dbReference type="Pfam" id="PF00881"/>
    </source>
</evidence>
<feature type="domain" description="Nitroreductase" evidence="1">
    <location>
        <begin position="305"/>
        <end position="466"/>
    </location>
</feature>
<dbReference type="GO" id="GO:0016491">
    <property type="term" value="F:oxidoreductase activity"/>
    <property type="evidence" value="ECO:0007669"/>
    <property type="project" value="InterPro"/>
</dbReference>
<protein>
    <submittedName>
        <fullName evidence="2">SagB-type dehydrogenase domain-containing protein</fullName>
    </submittedName>
</protein>
<dbReference type="AlphaFoldDB" id="A0A521AQ07"/>
<dbReference type="InterPro" id="IPR000415">
    <property type="entry name" value="Nitroreductase-like"/>
</dbReference>
<name>A0A521AQ07_9BACT</name>
<dbReference type="OrthoDB" id="9801593at2"/>
<dbReference type="RefSeq" id="WP_142933694.1">
    <property type="nucleotide sequence ID" value="NZ_FXTM01000002.1"/>
</dbReference>
<dbReference type="NCBIfam" id="TIGR03605">
    <property type="entry name" value="antibiot_sagB"/>
    <property type="match status" value="1"/>
</dbReference>
<dbReference type="PANTHER" id="PTHR43745:SF2">
    <property type="entry name" value="NITROREDUCTASE MJ1384-RELATED"/>
    <property type="match status" value="1"/>
</dbReference>
<evidence type="ECO:0000313" key="2">
    <source>
        <dbReference type="EMBL" id="SMO36892.1"/>
    </source>
</evidence>
<feature type="domain" description="Nitroreductase" evidence="1">
    <location>
        <begin position="99"/>
        <end position="232"/>
    </location>
</feature>
<keyword evidence="3" id="KW-1185">Reference proteome</keyword>
<accession>A0A521AQ07</accession>
<evidence type="ECO:0000313" key="3">
    <source>
        <dbReference type="Proteomes" id="UP000317315"/>
    </source>
</evidence>
<dbReference type="Pfam" id="PF00881">
    <property type="entry name" value="Nitroreductase"/>
    <property type="match status" value="2"/>
</dbReference>
<proteinExistence type="predicted"/>
<organism evidence="2 3">
    <name type="scientific">Balnearium lithotrophicum</name>
    <dbReference type="NCBI Taxonomy" id="223788"/>
    <lineage>
        <taxon>Bacteria</taxon>
        <taxon>Pseudomonadati</taxon>
        <taxon>Aquificota</taxon>
        <taxon>Aquificia</taxon>
        <taxon>Desulfurobacteriales</taxon>
        <taxon>Desulfurobacteriaceae</taxon>
        <taxon>Balnearium</taxon>
    </lineage>
</organism>
<dbReference type="InterPro" id="IPR029479">
    <property type="entry name" value="Nitroreductase"/>
</dbReference>
<reference evidence="2 3" key="1">
    <citation type="submission" date="2017-05" db="EMBL/GenBank/DDBJ databases">
        <authorList>
            <person name="Varghese N."/>
            <person name="Submissions S."/>
        </authorList>
    </citation>
    <scope>NUCLEOTIDE SEQUENCE [LARGE SCALE GENOMIC DNA]</scope>
    <source>
        <strain evidence="2 3">DSM 16304</strain>
    </source>
</reference>
<dbReference type="EMBL" id="FXTM01000002">
    <property type="protein sequence ID" value="SMO36892.1"/>
    <property type="molecule type" value="Genomic_DNA"/>
</dbReference>
<dbReference type="SUPFAM" id="SSF55469">
    <property type="entry name" value="FMN-dependent nitroreductase-like"/>
    <property type="match status" value="2"/>
</dbReference>
<dbReference type="PANTHER" id="PTHR43745">
    <property type="entry name" value="NITROREDUCTASE MJ1384-RELATED"/>
    <property type="match status" value="1"/>
</dbReference>